<dbReference type="Pfam" id="PF05170">
    <property type="entry name" value="AsmA"/>
    <property type="match status" value="1"/>
</dbReference>
<comment type="caution">
    <text evidence="2">The sequence shown here is derived from an EMBL/GenBank/DDBJ whole genome shotgun (WGS) entry which is preliminary data.</text>
</comment>
<proteinExistence type="predicted"/>
<dbReference type="PANTHER" id="PTHR30441:SF8">
    <property type="entry name" value="DUF748 DOMAIN-CONTAINING PROTEIN"/>
    <property type="match status" value="1"/>
</dbReference>
<dbReference type="InterPro" id="IPR007844">
    <property type="entry name" value="AsmA"/>
</dbReference>
<name>A0A7K1YEH5_9SPHI</name>
<sequence>MSRWLKISLIVFGSLIGFLLLLSIAASIYVSANKKSLLDKIMVQLNKNIHGKLTVGDIEPSLFKGFPGVAVSLKDVLLRDSLWITHRHDLLRAKDIDVSVNVWSLIAGNTEIKKIGINNATIYIYTDTSGYSNTSLFKSPTKKKPEQKTKKGTPEFGKFDFNNVNLVIDNRRKYKLFNFNIHDIKAQVDYPDSGWAVKAKVDLFVNNFEFNSRKGSFMKQKAIKGNLDVHYIIDKKLILVEPSILNIGGDDFTVGAKIDTYDKPGYFILDVAAKNILFKNAGSLLPPNISGKLAMFQIEKPMDVQARINGATGKAGEPLINVSCAVRNNNLKFPGGTITDCSFDGTYTNRNNTALEVSDHNSVIRFKKLSGKYYNAPFNVDTLTITDLKNPIARGKIVSTFPLDNLNQSLGGETFNFKNGTADLKLNYVANIDSFKFTKPVVTGIINIKDADILYIPRKLHLVKSALTLNFRQNRFSLDNGRFQVGNSILYVNGAVQNFWNFYYTAPEKIELNWNLQSPQLYLNEFIPFLGPRNAKKKKRSNNIIEQLSNVLDQSKVQMKLKVNKAIYDKFIARNLDAGILLSENGIYLQKMTVSHAGGNLSLTGNVRTGSNSNRFTISSVISHVNVKDFFYSFNNFGQTTLTSKNLTGLLSARVNASGNISDIGKVLPRSMNGLVIFNLQKASLLNFEPIQKVGSFVFANRDFNDIQIGTLDGTLKIKGDEVDISPMQINSSVLNFNVKGTYGLSPGKTNVEVDVPIRNPKKDADITDKKLRKERRMKGLVLHLKATDEEGKLKVKWNKDHD</sequence>
<feature type="domain" description="AsmA" evidence="1">
    <location>
        <begin position="1"/>
        <end position="147"/>
    </location>
</feature>
<reference evidence="2 3" key="1">
    <citation type="submission" date="2019-11" db="EMBL/GenBank/DDBJ databases">
        <title>Pedobacter sp. HMF7647 Genome sequencing and assembly.</title>
        <authorList>
            <person name="Kang H."/>
            <person name="Kim H."/>
            <person name="Joh K."/>
        </authorList>
    </citation>
    <scope>NUCLEOTIDE SEQUENCE [LARGE SCALE GENOMIC DNA]</scope>
    <source>
        <strain evidence="2 3">HMF7647</strain>
    </source>
</reference>
<dbReference type="AlphaFoldDB" id="A0A7K1YEH5"/>
<keyword evidence="3" id="KW-1185">Reference proteome</keyword>
<organism evidence="2 3">
    <name type="scientific">Hufsiella arboris</name>
    <dbReference type="NCBI Taxonomy" id="2695275"/>
    <lineage>
        <taxon>Bacteria</taxon>
        <taxon>Pseudomonadati</taxon>
        <taxon>Bacteroidota</taxon>
        <taxon>Sphingobacteriia</taxon>
        <taxon>Sphingobacteriales</taxon>
        <taxon>Sphingobacteriaceae</taxon>
        <taxon>Hufsiella</taxon>
    </lineage>
</organism>
<protein>
    <submittedName>
        <fullName evidence="2">AsmA family protein</fullName>
    </submittedName>
</protein>
<dbReference type="InterPro" id="IPR052894">
    <property type="entry name" value="AsmA-related"/>
</dbReference>
<evidence type="ECO:0000259" key="1">
    <source>
        <dbReference type="Pfam" id="PF05170"/>
    </source>
</evidence>
<accession>A0A7K1YEH5</accession>
<evidence type="ECO:0000313" key="2">
    <source>
        <dbReference type="EMBL" id="MXV53014.1"/>
    </source>
</evidence>
<dbReference type="GO" id="GO:0090313">
    <property type="term" value="P:regulation of protein targeting to membrane"/>
    <property type="evidence" value="ECO:0007669"/>
    <property type="project" value="TreeGrafter"/>
</dbReference>
<gene>
    <name evidence="2" type="ORF">GS399_18750</name>
</gene>
<dbReference type="GO" id="GO:0005886">
    <property type="term" value="C:plasma membrane"/>
    <property type="evidence" value="ECO:0007669"/>
    <property type="project" value="TreeGrafter"/>
</dbReference>
<dbReference type="PANTHER" id="PTHR30441">
    <property type="entry name" value="DUF748 DOMAIN-CONTAINING PROTEIN"/>
    <property type="match status" value="1"/>
</dbReference>
<dbReference type="EMBL" id="WVHT01000012">
    <property type="protein sequence ID" value="MXV53014.1"/>
    <property type="molecule type" value="Genomic_DNA"/>
</dbReference>
<evidence type="ECO:0000313" key="3">
    <source>
        <dbReference type="Proteomes" id="UP000466586"/>
    </source>
</evidence>
<dbReference type="RefSeq" id="WP_160846194.1">
    <property type="nucleotide sequence ID" value="NZ_WVHT01000012.1"/>
</dbReference>
<dbReference type="Proteomes" id="UP000466586">
    <property type="component" value="Unassembled WGS sequence"/>
</dbReference>